<accession>A0A9J6HAN4</accession>
<evidence type="ECO:0000313" key="2">
    <source>
        <dbReference type="Proteomes" id="UP000821853"/>
    </source>
</evidence>
<dbReference type="OMA" id="CPRIRGC"/>
<organism evidence="1 2">
    <name type="scientific">Haemaphysalis longicornis</name>
    <name type="common">Bush tick</name>
    <dbReference type="NCBI Taxonomy" id="44386"/>
    <lineage>
        <taxon>Eukaryota</taxon>
        <taxon>Metazoa</taxon>
        <taxon>Ecdysozoa</taxon>
        <taxon>Arthropoda</taxon>
        <taxon>Chelicerata</taxon>
        <taxon>Arachnida</taxon>
        <taxon>Acari</taxon>
        <taxon>Parasitiformes</taxon>
        <taxon>Ixodida</taxon>
        <taxon>Ixodoidea</taxon>
        <taxon>Ixodidae</taxon>
        <taxon>Haemaphysalinae</taxon>
        <taxon>Haemaphysalis</taxon>
    </lineage>
</organism>
<gene>
    <name evidence="1" type="ORF">HPB48_025876</name>
</gene>
<sequence>MDECCRSVGGCCREGQRCEPTYRRCVSVASQPRPGGSSSKVLLVPVITRHNQGTSSQGSLASGSGGVVGGDCTGGGHYCWYHERCCHMAHTHQPGTLHQSTSCCTRSNRQCPRIRGCHSPFGVNWDHQQRYDRNRDRFDQRHHEQQQRFNWDREQLMMQRHTLVPSAATRAALPSWIAAFSLALPRFYRRCS</sequence>
<keyword evidence="2" id="KW-1185">Reference proteome</keyword>
<dbReference type="EMBL" id="JABSTR010001325">
    <property type="protein sequence ID" value="KAH9383936.1"/>
    <property type="molecule type" value="Genomic_DNA"/>
</dbReference>
<reference evidence="1 2" key="1">
    <citation type="journal article" date="2020" name="Cell">
        <title>Large-Scale Comparative Analyses of Tick Genomes Elucidate Their Genetic Diversity and Vector Capacities.</title>
        <authorList>
            <consortium name="Tick Genome and Microbiome Consortium (TIGMIC)"/>
            <person name="Jia N."/>
            <person name="Wang J."/>
            <person name="Shi W."/>
            <person name="Du L."/>
            <person name="Sun Y."/>
            <person name="Zhan W."/>
            <person name="Jiang J.F."/>
            <person name="Wang Q."/>
            <person name="Zhang B."/>
            <person name="Ji P."/>
            <person name="Bell-Sakyi L."/>
            <person name="Cui X.M."/>
            <person name="Yuan T.T."/>
            <person name="Jiang B.G."/>
            <person name="Yang W.F."/>
            <person name="Lam T.T."/>
            <person name="Chang Q.C."/>
            <person name="Ding S.J."/>
            <person name="Wang X.J."/>
            <person name="Zhu J.G."/>
            <person name="Ruan X.D."/>
            <person name="Zhao L."/>
            <person name="Wei J.T."/>
            <person name="Ye R.Z."/>
            <person name="Que T.C."/>
            <person name="Du C.H."/>
            <person name="Zhou Y.H."/>
            <person name="Cheng J.X."/>
            <person name="Dai P.F."/>
            <person name="Guo W.B."/>
            <person name="Han X.H."/>
            <person name="Huang E.J."/>
            <person name="Li L.F."/>
            <person name="Wei W."/>
            <person name="Gao Y.C."/>
            <person name="Liu J.Z."/>
            <person name="Shao H.Z."/>
            <person name="Wang X."/>
            <person name="Wang C.C."/>
            <person name="Yang T.C."/>
            <person name="Huo Q.B."/>
            <person name="Li W."/>
            <person name="Chen H.Y."/>
            <person name="Chen S.E."/>
            <person name="Zhou L.G."/>
            <person name="Ni X.B."/>
            <person name="Tian J.H."/>
            <person name="Sheng Y."/>
            <person name="Liu T."/>
            <person name="Pan Y.S."/>
            <person name="Xia L.Y."/>
            <person name="Li J."/>
            <person name="Zhao F."/>
            <person name="Cao W.C."/>
        </authorList>
    </citation>
    <scope>NUCLEOTIDE SEQUENCE [LARGE SCALE GENOMIC DNA]</scope>
    <source>
        <strain evidence="1">HaeL-2018</strain>
    </source>
</reference>
<dbReference type="Proteomes" id="UP000821853">
    <property type="component" value="Unassembled WGS sequence"/>
</dbReference>
<evidence type="ECO:0000313" key="1">
    <source>
        <dbReference type="EMBL" id="KAH9383936.1"/>
    </source>
</evidence>
<dbReference type="VEuPathDB" id="VectorBase:HLOH_050776"/>
<proteinExistence type="predicted"/>
<protein>
    <submittedName>
        <fullName evidence="1">Uncharacterized protein</fullName>
    </submittedName>
</protein>
<dbReference type="OrthoDB" id="6500801at2759"/>
<comment type="caution">
    <text evidence="1">The sequence shown here is derived from an EMBL/GenBank/DDBJ whole genome shotgun (WGS) entry which is preliminary data.</text>
</comment>
<name>A0A9J6HAN4_HAELO</name>
<dbReference type="AlphaFoldDB" id="A0A9J6HAN4"/>